<dbReference type="GO" id="GO:0008233">
    <property type="term" value="F:peptidase activity"/>
    <property type="evidence" value="ECO:0007669"/>
    <property type="project" value="UniProtKB-KW"/>
</dbReference>
<dbReference type="AlphaFoldDB" id="A0A2Z7B6N7"/>
<dbReference type="EMBL" id="KV009173">
    <property type="protein sequence ID" value="KZV29771.1"/>
    <property type="molecule type" value="Genomic_DNA"/>
</dbReference>
<evidence type="ECO:0000313" key="1">
    <source>
        <dbReference type="EMBL" id="KZV29771.1"/>
    </source>
</evidence>
<accession>A0A2Z7B6N7</accession>
<gene>
    <name evidence="1" type="ORF">F511_17614</name>
</gene>
<dbReference type="Proteomes" id="UP000250235">
    <property type="component" value="Unassembled WGS sequence"/>
</dbReference>
<proteinExistence type="predicted"/>
<name>A0A2Z7B6N7_9LAMI</name>
<reference evidence="1 2" key="1">
    <citation type="journal article" date="2015" name="Proc. Natl. Acad. Sci. U.S.A.">
        <title>The resurrection genome of Boea hygrometrica: A blueprint for survival of dehydration.</title>
        <authorList>
            <person name="Xiao L."/>
            <person name="Yang G."/>
            <person name="Zhang L."/>
            <person name="Yang X."/>
            <person name="Zhao S."/>
            <person name="Ji Z."/>
            <person name="Zhou Q."/>
            <person name="Hu M."/>
            <person name="Wang Y."/>
            <person name="Chen M."/>
            <person name="Xu Y."/>
            <person name="Jin H."/>
            <person name="Xiao X."/>
            <person name="Hu G."/>
            <person name="Bao F."/>
            <person name="Hu Y."/>
            <person name="Wan P."/>
            <person name="Li L."/>
            <person name="Deng X."/>
            <person name="Kuang T."/>
            <person name="Xiang C."/>
            <person name="Zhu J.K."/>
            <person name="Oliver M.J."/>
            <person name="He Y."/>
        </authorList>
    </citation>
    <scope>NUCLEOTIDE SEQUENCE [LARGE SCALE GENOMIC DNA]</scope>
    <source>
        <strain evidence="2">cv. XS01</strain>
    </source>
</reference>
<sequence length="136" mass="14694">MSFYEESAFLPVTAGSGWRIVLEIVYSCLVSAALRLFAASGSFQQPEVHRSSQSQFLGPQQAHVQSAERFCCLSKGEGEVLRGVSRSSSEAGSGRPRGDYGRHCMRQAAAGWDGLSIPDSLLHICENDDEVPDGDV</sequence>
<protein>
    <submittedName>
        <fullName evidence="1">Putative ubiquitin-like-specific protease 2B</fullName>
    </submittedName>
</protein>
<keyword evidence="1" id="KW-0645">Protease</keyword>
<organism evidence="1 2">
    <name type="scientific">Dorcoceras hygrometricum</name>
    <dbReference type="NCBI Taxonomy" id="472368"/>
    <lineage>
        <taxon>Eukaryota</taxon>
        <taxon>Viridiplantae</taxon>
        <taxon>Streptophyta</taxon>
        <taxon>Embryophyta</taxon>
        <taxon>Tracheophyta</taxon>
        <taxon>Spermatophyta</taxon>
        <taxon>Magnoliopsida</taxon>
        <taxon>eudicotyledons</taxon>
        <taxon>Gunneridae</taxon>
        <taxon>Pentapetalae</taxon>
        <taxon>asterids</taxon>
        <taxon>lamiids</taxon>
        <taxon>Lamiales</taxon>
        <taxon>Gesneriaceae</taxon>
        <taxon>Didymocarpoideae</taxon>
        <taxon>Trichosporeae</taxon>
        <taxon>Loxocarpinae</taxon>
        <taxon>Dorcoceras</taxon>
    </lineage>
</organism>
<evidence type="ECO:0000313" key="2">
    <source>
        <dbReference type="Proteomes" id="UP000250235"/>
    </source>
</evidence>
<keyword evidence="1" id="KW-0378">Hydrolase</keyword>
<keyword evidence="2" id="KW-1185">Reference proteome</keyword>
<dbReference type="GO" id="GO:0006508">
    <property type="term" value="P:proteolysis"/>
    <property type="evidence" value="ECO:0007669"/>
    <property type="project" value="UniProtKB-KW"/>
</dbReference>